<keyword evidence="4" id="KW-1185">Reference proteome</keyword>
<protein>
    <submittedName>
        <fullName evidence="3">Alpha/beta hydrolase</fullName>
    </submittedName>
</protein>
<dbReference type="Pfam" id="PF00561">
    <property type="entry name" value="Abhydrolase_1"/>
    <property type="match status" value="1"/>
</dbReference>
<name>A0A1J4NPA9_9ACTN</name>
<dbReference type="GO" id="GO:0046464">
    <property type="term" value="P:acylglycerol catabolic process"/>
    <property type="evidence" value="ECO:0007669"/>
    <property type="project" value="TreeGrafter"/>
</dbReference>
<proteinExistence type="predicted"/>
<dbReference type="InterPro" id="IPR050266">
    <property type="entry name" value="AB_hydrolase_sf"/>
</dbReference>
<dbReference type="STRING" id="1428628.WN71_035985"/>
<feature type="region of interest" description="Disordered" evidence="1">
    <location>
        <begin position="315"/>
        <end position="346"/>
    </location>
</feature>
<dbReference type="OrthoDB" id="9801162at2"/>
<accession>A0A1J4NPA9</accession>
<gene>
    <name evidence="3" type="ORF">WN71_035985</name>
</gene>
<dbReference type="InterPro" id="IPR000073">
    <property type="entry name" value="AB_hydrolase_1"/>
</dbReference>
<dbReference type="EMBL" id="LAVA02000116">
    <property type="protein sequence ID" value="OIJ63101.1"/>
    <property type="molecule type" value="Genomic_DNA"/>
</dbReference>
<dbReference type="RefSeq" id="WP_046591221.1">
    <property type="nucleotide sequence ID" value="NZ_LAVA02000116.1"/>
</dbReference>
<evidence type="ECO:0000313" key="3">
    <source>
        <dbReference type="EMBL" id="OIJ63101.1"/>
    </source>
</evidence>
<sequence>MSSTELPSVPPTNVLPEPVAVRVGEGERLRSVGLPGITLTVRSRPPAREGLPPALYVHGLGGSSQNWSALMLELEGTLDSEALDLPGFGDSPPPDDGDYSVTGHARAVIRHLDASGRGPVHLFGNSLGGAVSTRVAALRPDLVRTLSLVSPALPELRVQRSAVPTGLLGVPGVAALFTRFTKEWTAEQRVRGVMALCYGDPGRVTPEAFRHAVEELERRLQLPYFWDAMTRSARGLVNAYTLGGQHGLWRQAERVLAPTLLVYGGRDQLVGYRMARRAARSFRDARLLSLPDAGHVAMMEYPDTVATAFRELLKDTDAGNGSGPSARTRGGGEADAGPSGTIDSRS</sequence>
<dbReference type="GO" id="GO:0016020">
    <property type="term" value="C:membrane"/>
    <property type="evidence" value="ECO:0007669"/>
    <property type="project" value="TreeGrafter"/>
</dbReference>
<reference evidence="3" key="1">
    <citation type="submission" date="2016-10" db="EMBL/GenBank/DDBJ databases">
        <title>Genome sequence of Streptomyces mangrovisoli MUSC 149.</title>
        <authorList>
            <person name="Lee L.-H."/>
            <person name="Ser H.-L."/>
        </authorList>
    </citation>
    <scope>NUCLEOTIDE SEQUENCE [LARGE SCALE GENOMIC DNA]</scope>
    <source>
        <strain evidence="3">MUSC 149</strain>
    </source>
</reference>
<dbReference type="PANTHER" id="PTHR43798:SF5">
    <property type="entry name" value="MONOACYLGLYCEROL LIPASE ABHD6"/>
    <property type="match status" value="1"/>
</dbReference>
<keyword evidence="3" id="KW-0378">Hydrolase</keyword>
<dbReference type="PANTHER" id="PTHR43798">
    <property type="entry name" value="MONOACYLGLYCEROL LIPASE"/>
    <property type="match status" value="1"/>
</dbReference>
<feature type="domain" description="AB hydrolase-1" evidence="2">
    <location>
        <begin position="55"/>
        <end position="300"/>
    </location>
</feature>
<dbReference type="Gene3D" id="3.40.50.1820">
    <property type="entry name" value="alpha/beta hydrolase"/>
    <property type="match status" value="1"/>
</dbReference>
<comment type="caution">
    <text evidence="3">The sequence shown here is derived from an EMBL/GenBank/DDBJ whole genome shotgun (WGS) entry which is preliminary data.</text>
</comment>
<evidence type="ECO:0000256" key="1">
    <source>
        <dbReference type="SAM" id="MobiDB-lite"/>
    </source>
</evidence>
<dbReference type="AlphaFoldDB" id="A0A1J4NPA9"/>
<dbReference type="GO" id="GO:0047372">
    <property type="term" value="F:monoacylglycerol lipase activity"/>
    <property type="evidence" value="ECO:0007669"/>
    <property type="project" value="TreeGrafter"/>
</dbReference>
<evidence type="ECO:0000313" key="4">
    <source>
        <dbReference type="Proteomes" id="UP000034196"/>
    </source>
</evidence>
<dbReference type="SUPFAM" id="SSF53474">
    <property type="entry name" value="alpha/beta-Hydrolases"/>
    <property type="match status" value="1"/>
</dbReference>
<dbReference type="InterPro" id="IPR029058">
    <property type="entry name" value="AB_hydrolase_fold"/>
</dbReference>
<evidence type="ECO:0000259" key="2">
    <source>
        <dbReference type="Pfam" id="PF00561"/>
    </source>
</evidence>
<organism evidence="3 4">
    <name type="scientific">Streptomyces mangrovisoli</name>
    <dbReference type="NCBI Taxonomy" id="1428628"/>
    <lineage>
        <taxon>Bacteria</taxon>
        <taxon>Bacillati</taxon>
        <taxon>Actinomycetota</taxon>
        <taxon>Actinomycetes</taxon>
        <taxon>Kitasatosporales</taxon>
        <taxon>Streptomycetaceae</taxon>
        <taxon>Streptomyces</taxon>
    </lineage>
</organism>
<dbReference type="Proteomes" id="UP000034196">
    <property type="component" value="Unassembled WGS sequence"/>
</dbReference>